<dbReference type="OrthoDB" id="9903945at2"/>
<dbReference type="EMBL" id="CP042434">
    <property type="protein sequence ID" value="QEC73941.1"/>
    <property type="molecule type" value="Genomic_DNA"/>
</dbReference>
<dbReference type="RefSeq" id="WP_146787331.1">
    <property type="nucleotide sequence ID" value="NZ_CP042434.1"/>
</dbReference>
<keyword evidence="1" id="KW-0732">Signal</keyword>
<evidence type="ECO:0000256" key="1">
    <source>
        <dbReference type="SAM" id="SignalP"/>
    </source>
</evidence>
<feature type="signal peptide" evidence="1">
    <location>
        <begin position="1"/>
        <end position="29"/>
    </location>
</feature>
<dbReference type="KEGG" id="agi:FSB73_22000"/>
<evidence type="ECO:0000313" key="3">
    <source>
        <dbReference type="Proteomes" id="UP000321291"/>
    </source>
</evidence>
<keyword evidence="3" id="KW-1185">Reference proteome</keyword>
<accession>A0A5B8VS53</accession>
<organism evidence="2 3">
    <name type="scientific">Arachidicoccus ginsenosidivorans</name>
    <dbReference type="NCBI Taxonomy" id="496057"/>
    <lineage>
        <taxon>Bacteria</taxon>
        <taxon>Pseudomonadati</taxon>
        <taxon>Bacteroidota</taxon>
        <taxon>Chitinophagia</taxon>
        <taxon>Chitinophagales</taxon>
        <taxon>Chitinophagaceae</taxon>
        <taxon>Arachidicoccus</taxon>
    </lineage>
</organism>
<gene>
    <name evidence="2" type="ORF">FSB73_22000</name>
</gene>
<dbReference type="Proteomes" id="UP000321291">
    <property type="component" value="Chromosome"/>
</dbReference>
<dbReference type="AlphaFoldDB" id="A0A5B8VS53"/>
<sequence length="121" mass="13036">MTISSKFLTVLAILGGTVLAGLTSGFTTAKDPDPTYFFEHVPGTEVSNPSNWTLSPDRTGCDGEDKSCKIELAADYVEVTATQTIIDSTILPQLPTTMSQALFEVPDATSGVYEHIYNQDQ</sequence>
<proteinExistence type="predicted"/>
<reference evidence="2 3" key="1">
    <citation type="journal article" date="2017" name="Int. J. Syst. Evol. Microbiol.">
        <title>Arachidicoccus ginsenosidivorans sp. nov., with ginsenoside-converting activity isolated from ginseng cultivating soil.</title>
        <authorList>
            <person name="Siddiqi M.Z."/>
            <person name="Aslam Z."/>
            <person name="Im W.T."/>
        </authorList>
    </citation>
    <scope>NUCLEOTIDE SEQUENCE [LARGE SCALE GENOMIC DNA]</scope>
    <source>
        <strain evidence="2 3">Gsoil 809</strain>
    </source>
</reference>
<feature type="chain" id="PRO_5023060996" evidence="1">
    <location>
        <begin position="30"/>
        <end position="121"/>
    </location>
</feature>
<name>A0A5B8VS53_9BACT</name>
<protein>
    <submittedName>
        <fullName evidence="2">Uncharacterized protein</fullName>
    </submittedName>
</protein>
<evidence type="ECO:0000313" key="2">
    <source>
        <dbReference type="EMBL" id="QEC73941.1"/>
    </source>
</evidence>